<organism evidence="2 3">
    <name type="scientific">Striga asiatica</name>
    <name type="common">Asiatic witchweed</name>
    <name type="synonym">Buchnera asiatica</name>
    <dbReference type="NCBI Taxonomy" id="4170"/>
    <lineage>
        <taxon>Eukaryota</taxon>
        <taxon>Viridiplantae</taxon>
        <taxon>Streptophyta</taxon>
        <taxon>Embryophyta</taxon>
        <taxon>Tracheophyta</taxon>
        <taxon>Spermatophyta</taxon>
        <taxon>Magnoliopsida</taxon>
        <taxon>eudicotyledons</taxon>
        <taxon>Gunneridae</taxon>
        <taxon>Pentapetalae</taxon>
        <taxon>asterids</taxon>
        <taxon>lamiids</taxon>
        <taxon>Lamiales</taxon>
        <taxon>Orobanchaceae</taxon>
        <taxon>Buchnereae</taxon>
        <taxon>Striga</taxon>
    </lineage>
</organism>
<feature type="region of interest" description="Disordered" evidence="1">
    <location>
        <begin position="1"/>
        <end position="114"/>
    </location>
</feature>
<comment type="caution">
    <text evidence="2">The sequence shown here is derived from an EMBL/GenBank/DDBJ whole genome shotgun (WGS) entry which is preliminary data.</text>
</comment>
<dbReference type="AlphaFoldDB" id="A0A5A7P8B0"/>
<proteinExistence type="predicted"/>
<protein>
    <submittedName>
        <fullName evidence="2">Nucleic acid binding</fullName>
    </submittedName>
</protein>
<dbReference type="OrthoDB" id="10541125at2759"/>
<keyword evidence="3" id="KW-1185">Reference proteome</keyword>
<feature type="compositionally biased region" description="Low complexity" evidence="1">
    <location>
        <begin position="94"/>
        <end position="106"/>
    </location>
</feature>
<feature type="non-terminal residue" evidence="2">
    <location>
        <position position="114"/>
    </location>
</feature>
<evidence type="ECO:0000313" key="2">
    <source>
        <dbReference type="EMBL" id="GER28952.1"/>
    </source>
</evidence>
<accession>A0A5A7P8B0</accession>
<dbReference type="Proteomes" id="UP000325081">
    <property type="component" value="Unassembled WGS sequence"/>
</dbReference>
<sequence length="114" mass="12536">MTCQNCLRKGHNKTTCKNEPVQKPEKKKRGRPKKTVDSSDTSSFQKRPKLPVKRNVNSIVQKERAMKVHFISSTNMPAARASSSGRKDTRETGVESGTSSVVESESNIGTQSSA</sequence>
<evidence type="ECO:0000256" key="1">
    <source>
        <dbReference type="SAM" id="MobiDB-lite"/>
    </source>
</evidence>
<reference evidence="3" key="1">
    <citation type="journal article" date="2019" name="Curr. Biol.">
        <title>Genome Sequence of Striga asiatica Provides Insight into the Evolution of Plant Parasitism.</title>
        <authorList>
            <person name="Yoshida S."/>
            <person name="Kim S."/>
            <person name="Wafula E.K."/>
            <person name="Tanskanen J."/>
            <person name="Kim Y.M."/>
            <person name="Honaas L."/>
            <person name="Yang Z."/>
            <person name="Spallek T."/>
            <person name="Conn C.E."/>
            <person name="Ichihashi Y."/>
            <person name="Cheong K."/>
            <person name="Cui S."/>
            <person name="Der J.P."/>
            <person name="Gundlach H."/>
            <person name="Jiao Y."/>
            <person name="Hori C."/>
            <person name="Ishida J.K."/>
            <person name="Kasahara H."/>
            <person name="Kiba T."/>
            <person name="Kim M.S."/>
            <person name="Koo N."/>
            <person name="Laohavisit A."/>
            <person name="Lee Y.H."/>
            <person name="Lumba S."/>
            <person name="McCourt P."/>
            <person name="Mortimer J.C."/>
            <person name="Mutuku J.M."/>
            <person name="Nomura T."/>
            <person name="Sasaki-Sekimoto Y."/>
            <person name="Seto Y."/>
            <person name="Wang Y."/>
            <person name="Wakatake T."/>
            <person name="Sakakibara H."/>
            <person name="Demura T."/>
            <person name="Yamaguchi S."/>
            <person name="Yoneyama K."/>
            <person name="Manabe R.I."/>
            <person name="Nelson D.C."/>
            <person name="Schulman A.H."/>
            <person name="Timko M.P."/>
            <person name="dePamphilis C.W."/>
            <person name="Choi D."/>
            <person name="Shirasu K."/>
        </authorList>
    </citation>
    <scope>NUCLEOTIDE SEQUENCE [LARGE SCALE GENOMIC DNA]</scope>
    <source>
        <strain evidence="3">cv. UVA1</strain>
    </source>
</reference>
<name>A0A5A7P8B0_STRAF</name>
<feature type="compositionally biased region" description="Polar residues" evidence="1">
    <location>
        <begin position="71"/>
        <end position="84"/>
    </location>
</feature>
<dbReference type="EMBL" id="BKCP01003335">
    <property type="protein sequence ID" value="GER28952.1"/>
    <property type="molecule type" value="Genomic_DNA"/>
</dbReference>
<gene>
    <name evidence="2" type="ORF">STAS_04786</name>
</gene>
<evidence type="ECO:0000313" key="3">
    <source>
        <dbReference type="Proteomes" id="UP000325081"/>
    </source>
</evidence>